<keyword evidence="3" id="KW-1185">Reference proteome</keyword>
<reference evidence="2 3" key="1">
    <citation type="journal article" date="2022" name="Allergy">
        <title>Genome assembly and annotation of Periplaneta americana reveal a comprehensive cockroach allergen profile.</title>
        <authorList>
            <person name="Wang L."/>
            <person name="Xiong Q."/>
            <person name="Saelim N."/>
            <person name="Wang L."/>
            <person name="Nong W."/>
            <person name="Wan A.T."/>
            <person name="Shi M."/>
            <person name="Liu X."/>
            <person name="Cao Q."/>
            <person name="Hui J.H.L."/>
            <person name="Sookrung N."/>
            <person name="Leung T.F."/>
            <person name="Tungtrongchitr A."/>
            <person name="Tsui S.K.W."/>
        </authorList>
    </citation>
    <scope>NUCLEOTIDE SEQUENCE [LARGE SCALE GENOMIC DNA]</scope>
    <source>
        <strain evidence="2">PWHHKU_190912</strain>
    </source>
</reference>
<feature type="region of interest" description="Disordered" evidence="1">
    <location>
        <begin position="1"/>
        <end position="25"/>
    </location>
</feature>
<dbReference type="Proteomes" id="UP001148838">
    <property type="component" value="Unassembled WGS sequence"/>
</dbReference>
<dbReference type="InterPro" id="IPR001888">
    <property type="entry name" value="Transposase_1"/>
</dbReference>
<proteinExistence type="predicted"/>
<dbReference type="EMBL" id="JAJSOF020000031">
    <property type="protein sequence ID" value="KAJ4431000.1"/>
    <property type="molecule type" value="Genomic_DNA"/>
</dbReference>
<evidence type="ECO:0000313" key="2">
    <source>
        <dbReference type="EMBL" id="KAJ4431000.1"/>
    </source>
</evidence>
<dbReference type="Pfam" id="PF01359">
    <property type="entry name" value="Transposase_1"/>
    <property type="match status" value="1"/>
</dbReference>
<accession>A0ABQ8SAY5</accession>
<organism evidence="2 3">
    <name type="scientific">Periplaneta americana</name>
    <name type="common">American cockroach</name>
    <name type="synonym">Blatta americana</name>
    <dbReference type="NCBI Taxonomy" id="6978"/>
    <lineage>
        <taxon>Eukaryota</taxon>
        <taxon>Metazoa</taxon>
        <taxon>Ecdysozoa</taxon>
        <taxon>Arthropoda</taxon>
        <taxon>Hexapoda</taxon>
        <taxon>Insecta</taxon>
        <taxon>Pterygota</taxon>
        <taxon>Neoptera</taxon>
        <taxon>Polyneoptera</taxon>
        <taxon>Dictyoptera</taxon>
        <taxon>Blattodea</taxon>
        <taxon>Blattoidea</taxon>
        <taxon>Blattidae</taxon>
        <taxon>Blattinae</taxon>
        <taxon>Periplaneta</taxon>
    </lineage>
</organism>
<gene>
    <name evidence="2" type="ORF">ANN_19593</name>
</gene>
<name>A0ABQ8SAY5_PERAM</name>
<sequence length="377" mass="43421">MSMPICRMDSDSSSQGSSDDSDISSRKKKKKLMFIYPDRLGALALEVLGKHVSQLMITLYTGKKYLTLPDLLKVCRQMEKIVQFPLPPPLLNELTATLMEHACNTWCDLNRSSDLQPRVETWDPELYKQSWNLKNVLKIASSKARKHLQKKRNLGEEYFLEILSAIINPSITLFDCSLQTLFDCPPYNADILERLSKKFNNLKILRLGRRNVDRDSLFESVKHMGNLEEFACQTTWDGLLRHCEEAGEGNVRRIFEPRYSKICARWIPEQLTDVHEIAKPYARNFLNAKAIRATNIFKTCDRRRNIASSFRAGKQESQWNGTEEEKKFKYSHLTGKVMATICWVSEGLLLVDIMTKDAIISCSSYVNTLKKLRSLSH</sequence>
<protein>
    <submittedName>
        <fullName evidence="2">Uncharacterized protein</fullName>
    </submittedName>
</protein>
<evidence type="ECO:0000313" key="3">
    <source>
        <dbReference type="Proteomes" id="UP001148838"/>
    </source>
</evidence>
<evidence type="ECO:0000256" key="1">
    <source>
        <dbReference type="SAM" id="MobiDB-lite"/>
    </source>
</evidence>
<comment type="caution">
    <text evidence="2">The sequence shown here is derived from an EMBL/GenBank/DDBJ whole genome shotgun (WGS) entry which is preliminary data.</text>
</comment>